<protein>
    <submittedName>
        <fullName evidence="2">Metallophosphoesterase family protein</fullName>
        <ecNumber evidence="2">3.1.-.-</ecNumber>
    </submittedName>
</protein>
<evidence type="ECO:0000259" key="1">
    <source>
        <dbReference type="Pfam" id="PF00149"/>
    </source>
</evidence>
<dbReference type="Pfam" id="PF00149">
    <property type="entry name" value="Metallophos"/>
    <property type="match status" value="1"/>
</dbReference>
<dbReference type="EMBL" id="JAULBC010000004">
    <property type="protein sequence ID" value="MEX6688520.1"/>
    <property type="molecule type" value="Genomic_DNA"/>
</dbReference>
<dbReference type="GO" id="GO:0016787">
    <property type="term" value="F:hydrolase activity"/>
    <property type="evidence" value="ECO:0007669"/>
    <property type="project" value="UniProtKB-KW"/>
</dbReference>
<keyword evidence="3" id="KW-1185">Reference proteome</keyword>
<evidence type="ECO:0000313" key="3">
    <source>
        <dbReference type="Proteomes" id="UP001560573"/>
    </source>
</evidence>
<dbReference type="Proteomes" id="UP001560573">
    <property type="component" value="Unassembled WGS sequence"/>
</dbReference>
<sequence>MPTTFVIGDVHGGLRALEQVLNIVPVFEGDLLIFLGDYVDGWSQSAQTIDYLIQLSTTHNCVFIKGNHDVWCEKWLLGEPPDPNWMAHNGGLTIKSYLNYSKTQQQEHAAFFQQMKLYYVDDKNRLFVHAGFTSMHGPEKERDQSNFYWDRSLWEVALATGNCVPEQSKYYPKRLLLYDEIFIGHTPTINYDTDKPIHASNLWNIDTGAAFYGKLTVMDVNSKIYWQSDTVRDLYPGETGRNVR</sequence>
<dbReference type="InterPro" id="IPR050126">
    <property type="entry name" value="Ap4A_hydrolase"/>
</dbReference>
<dbReference type="InterPro" id="IPR004843">
    <property type="entry name" value="Calcineurin-like_PHP"/>
</dbReference>
<dbReference type="Gene3D" id="3.60.21.10">
    <property type="match status" value="1"/>
</dbReference>
<proteinExistence type="predicted"/>
<keyword evidence="2" id="KW-0378">Hydrolase</keyword>
<name>A0ABV3ZG01_9BACT</name>
<comment type="caution">
    <text evidence="2">The sequence shown here is derived from an EMBL/GenBank/DDBJ whole genome shotgun (WGS) entry which is preliminary data.</text>
</comment>
<evidence type="ECO:0000313" key="2">
    <source>
        <dbReference type="EMBL" id="MEX6688520.1"/>
    </source>
</evidence>
<dbReference type="SUPFAM" id="SSF56300">
    <property type="entry name" value="Metallo-dependent phosphatases"/>
    <property type="match status" value="1"/>
</dbReference>
<accession>A0ABV3ZG01</accession>
<organism evidence="2 3">
    <name type="scientific">Danxiaibacter flavus</name>
    <dbReference type="NCBI Taxonomy" id="3049108"/>
    <lineage>
        <taxon>Bacteria</taxon>
        <taxon>Pseudomonadati</taxon>
        <taxon>Bacteroidota</taxon>
        <taxon>Chitinophagia</taxon>
        <taxon>Chitinophagales</taxon>
        <taxon>Chitinophagaceae</taxon>
        <taxon>Danxiaibacter</taxon>
    </lineage>
</organism>
<dbReference type="EC" id="3.1.-.-" evidence="2"/>
<gene>
    <name evidence="2" type="ORF">QTN47_13485</name>
</gene>
<dbReference type="InterPro" id="IPR029052">
    <property type="entry name" value="Metallo-depent_PP-like"/>
</dbReference>
<dbReference type="PANTHER" id="PTHR42850:SF4">
    <property type="entry name" value="ZINC-DEPENDENT ENDOPOLYPHOSPHATASE"/>
    <property type="match status" value="1"/>
</dbReference>
<reference evidence="2 3" key="1">
    <citation type="submission" date="2023-07" db="EMBL/GenBank/DDBJ databases">
        <authorList>
            <person name="Lian W.-H."/>
        </authorList>
    </citation>
    <scope>NUCLEOTIDE SEQUENCE [LARGE SCALE GENOMIC DNA]</scope>
    <source>
        <strain evidence="2 3">SYSU DXS3180</strain>
    </source>
</reference>
<dbReference type="PANTHER" id="PTHR42850">
    <property type="entry name" value="METALLOPHOSPHOESTERASE"/>
    <property type="match status" value="1"/>
</dbReference>
<feature type="domain" description="Calcineurin-like phosphoesterase" evidence="1">
    <location>
        <begin position="5"/>
        <end position="141"/>
    </location>
</feature>
<dbReference type="RefSeq" id="WP_369329929.1">
    <property type="nucleotide sequence ID" value="NZ_JAULBC010000004.1"/>
</dbReference>
<dbReference type="CDD" id="cd00144">
    <property type="entry name" value="MPP_PPP_family"/>
    <property type="match status" value="1"/>
</dbReference>